<dbReference type="InterPro" id="IPR011711">
    <property type="entry name" value="GntR_C"/>
</dbReference>
<keyword evidence="3" id="KW-0804">Transcription</keyword>
<dbReference type="AlphaFoldDB" id="A0A921FXN1"/>
<dbReference type="SUPFAM" id="SSF48008">
    <property type="entry name" value="GntR ligand-binding domain-like"/>
    <property type="match status" value="1"/>
</dbReference>
<gene>
    <name evidence="5" type="ORF">K8V56_07600</name>
</gene>
<dbReference type="PANTHER" id="PTHR43537:SF51">
    <property type="entry name" value="HTH-TYPE TRANSCRIPTIONAL REGULATOR LGOR-RELATED"/>
    <property type="match status" value="1"/>
</dbReference>
<evidence type="ECO:0000313" key="5">
    <source>
        <dbReference type="EMBL" id="HJF31628.1"/>
    </source>
</evidence>
<name>A0A921FXN1_SPOPS</name>
<comment type="caution">
    <text evidence="5">The sequence shown here is derived from an EMBL/GenBank/DDBJ whole genome shotgun (WGS) entry which is preliminary data.</text>
</comment>
<keyword evidence="2" id="KW-0238">DNA-binding</keyword>
<evidence type="ECO:0000256" key="2">
    <source>
        <dbReference type="ARBA" id="ARBA00023125"/>
    </source>
</evidence>
<dbReference type="PROSITE" id="PS50949">
    <property type="entry name" value="HTH_GNTR"/>
    <property type="match status" value="1"/>
</dbReference>
<dbReference type="InterPro" id="IPR008920">
    <property type="entry name" value="TF_FadR/GntR_C"/>
</dbReference>
<proteinExistence type="predicted"/>
<organism evidence="5 6">
    <name type="scientific">Sporosarcina psychrophila</name>
    <name type="common">Bacillus psychrophilus</name>
    <dbReference type="NCBI Taxonomy" id="1476"/>
    <lineage>
        <taxon>Bacteria</taxon>
        <taxon>Bacillati</taxon>
        <taxon>Bacillota</taxon>
        <taxon>Bacilli</taxon>
        <taxon>Bacillales</taxon>
        <taxon>Caryophanaceae</taxon>
        <taxon>Sporosarcina</taxon>
    </lineage>
</organism>
<dbReference type="Gene3D" id="1.20.120.530">
    <property type="entry name" value="GntR ligand-binding domain-like"/>
    <property type="match status" value="1"/>
</dbReference>
<reference evidence="5" key="1">
    <citation type="journal article" date="2021" name="PeerJ">
        <title>Extensive microbial diversity within the chicken gut microbiome revealed by metagenomics and culture.</title>
        <authorList>
            <person name="Gilroy R."/>
            <person name="Ravi A."/>
            <person name="Getino M."/>
            <person name="Pursley I."/>
            <person name="Horton D.L."/>
            <person name="Alikhan N.F."/>
            <person name="Baker D."/>
            <person name="Gharbi K."/>
            <person name="Hall N."/>
            <person name="Watson M."/>
            <person name="Adriaenssens E.M."/>
            <person name="Foster-Nyarko E."/>
            <person name="Jarju S."/>
            <person name="Secka A."/>
            <person name="Antonio M."/>
            <person name="Oren A."/>
            <person name="Chaudhuri R.R."/>
            <person name="La Ragione R."/>
            <person name="Hildebrand F."/>
            <person name="Pallen M.J."/>
        </authorList>
    </citation>
    <scope>NUCLEOTIDE SEQUENCE</scope>
    <source>
        <strain evidence="5">CHK171-7178</strain>
    </source>
</reference>
<evidence type="ECO:0000313" key="6">
    <source>
        <dbReference type="Proteomes" id="UP000698173"/>
    </source>
</evidence>
<keyword evidence="1" id="KW-0805">Transcription regulation</keyword>
<reference evidence="5" key="2">
    <citation type="submission" date="2021-09" db="EMBL/GenBank/DDBJ databases">
        <authorList>
            <person name="Gilroy R."/>
        </authorList>
    </citation>
    <scope>NUCLEOTIDE SEQUENCE</scope>
    <source>
        <strain evidence="5">CHK171-7178</strain>
    </source>
</reference>
<dbReference type="PANTHER" id="PTHR43537">
    <property type="entry name" value="TRANSCRIPTIONAL REGULATOR, GNTR FAMILY"/>
    <property type="match status" value="1"/>
</dbReference>
<dbReference type="SUPFAM" id="SSF46785">
    <property type="entry name" value="Winged helix' DNA-binding domain"/>
    <property type="match status" value="1"/>
</dbReference>
<dbReference type="InterPro" id="IPR036388">
    <property type="entry name" value="WH-like_DNA-bd_sf"/>
</dbReference>
<dbReference type="Pfam" id="PF07729">
    <property type="entry name" value="FCD"/>
    <property type="match status" value="1"/>
</dbReference>
<dbReference type="InterPro" id="IPR036390">
    <property type="entry name" value="WH_DNA-bd_sf"/>
</dbReference>
<dbReference type="InterPro" id="IPR000524">
    <property type="entry name" value="Tscrpt_reg_HTH_GntR"/>
</dbReference>
<dbReference type="SMART" id="SM00345">
    <property type="entry name" value="HTH_GNTR"/>
    <property type="match status" value="1"/>
</dbReference>
<accession>A0A921FXN1</accession>
<dbReference type="EMBL" id="DYWT01000128">
    <property type="protein sequence ID" value="HJF31628.1"/>
    <property type="molecule type" value="Genomic_DNA"/>
</dbReference>
<dbReference type="Gene3D" id="1.10.10.10">
    <property type="entry name" value="Winged helix-like DNA-binding domain superfamily/Winged helix DNA-binding domain"/>
    <property type="match status" value="1"/>
</dbReference>
<evidence type="ECO:0000256" key="3">
    <source>
        <dbReference type="ARBA" id="ARBA00023163"/>
    </source>
</evidence>
<sequence length="216" mass="24814">MKEVTQNNKSPRSAYHQAYEVIRDRILNGDMPGGTKVVEEKLAAELGFSRTPIRDSLRQLGHEGLIVNKKVVQPTEKDLRNLFQVRILLEGFSAKSAATYLPEEELNSLSNCVRLGREGTVEEIMDANERFHKIIVQASGNALMIDTIDRMKSIIYLFRKTVVLYNRPRLIDEHEEIYEAIKARDGEKAKQLMEAHLKEDLDFCLHILRSSNHNRI</sequence>
<dbReference type="SMART" id="SM00895">
    <property type="entry name" value="FCD"/>
    <property type="match status" value="1"/>
</dbReference>
<dbReference type="Pfam" id="PF00392">
    <property type="entry name" value="GntR"/>
    <property type="match status" value="1"/>
</dbReference>
<dbReference type="GO" id="GO:0003677">
    <property type="term" value="F:DNA binding"/>
    <property type="evidence" value="ECO:0007669"/>
    <property type="project" value="UniProtKB-KW"/>
</dbReference>
<evidence type="ECO:0000256" key="1">
    <source>
        <dbReference type="ARBA" id="ARBA00023015"/>
    </source>
</evidence>
<feature type="domain" description="HTH gntR-type" evidence="4">
    <location>
        <begin position="12"/>
        <end position="79"/>
    </location>
</feature>
<protein>
    <submittedName>
        <fullName evidence="5">GntR family transcriptional regulator</fullName>
    </submittedName>
</protein>
<dbReference type="Proteomes" id="UP000698173">
    <property type="component" value="Unassembled WGS sequence"/>
</dbReference>
<dbReference type="CDD" id="cd07377">
    <property type="entry name" value="WHTH_GntR"/>
    <property type="match status" value="1"/>
</dbReference>
<evidence type="ECO:0000259" key="4">
    <source>
        <dbReference type="PROSITE" id="PS50949"/>
    </source>
</evidence>
<dbReference type="GO" id="GO:0003700">
    <property type="term" value="F:DNA-binding transcription factor activity"/>
    <property type="evidence" value="ECO:0007669"/>
    <property type="project" value="InterPro"/>
</dbReference>